<keyword evidence="6" id="KW-1185">Reference proteome</keyword>
<keyword evidence="4" id="KW-0614">Plasmid</keyword>
<reference evidence="4" key="2">
    <citation type="journal article" date="2020" name="Environ. Microbiol.">
        <title>The extreme plant-growth-promoting properties of Pantoea phytobeneficialis MSR2 revealed by functional and genomic analysis.</title>
        <authorList>
            <person name="Nascimento F.X."/>
            <person name="Hernandez A.G."/>
            <person name="Glick B.R."/>
            <person name="Rossi M.J."/>
        </authorList>
    </citation>
    <scope>NUCLEOTIDE SEQUENCE</scope>
    <source>
        <strain evidence="4">MSR2</strain>
    </source>
</reference>
<dbReference type="RefSeq" id="WP_036627043.1">
    <property type="nucleotide sequence ID" value="NZ_CP024638.1"/>
</dbReference>
<dbReference type="InterPro" id="IPR000792">
    <property type="entry name" value="Tscrpt_reg_LuxR_C"/>
</dbReference>
<dbReference type="GO" id="GO:0006355">
    <property type="term" value="P:regulation of DNA-templated transcription"/>
    <property type="evidence" value="ECO:0007669"/>
    <property type="project" value="InterPro"/>
</dbReference>
<geneLocation type="plasmid" evidence="5">
    <name>pmsr2b</name>
</geneLocation>
<evidence type="ECO:0000313" key="5">
    <source>
        <dbReference type="Proteomes" id="UP000424872"/>
    </source>
</evidence>
<dbReference type="PRINTS" id="PR00038">
    <property type="entry name" value="HTHLUXR"/>
</dbReference>
<dbReference type="Proteomes" id="UP001171299">
    <property type="component" value="Unassembled WGS sequence"/>
</dbReference>
<dbReference type="EMBL" id="JAUOOM010000011">
    <property type="protein sequence ID" value="MDO6407410.1"/>
    <property type="molecule type" value="Genomic_DNA"/>
</dbReference>
<dbReference type="EMBL" id="CP024638">
    <property type="protein sequence ID" value="QGR09543.1"/>
    <property type="molecule type" value="Genomic_DNA"/>
</dbReference>
<dbReference type="KEGG" id="ppho:CTZ24_24060"/>
<dbReference type="Gene3D" id="1.10.10.10">
    <property type="entry name" value="Winged helix-like DNA-binding domain superfamily/Winged helix DNA-binding domain"/>
    <property type="match status" value="1"/>
</dbReference>
<evidence type="ECO:0000259" key="2">
    <source>
        <dbReference type="SMART" id="SM00421"/>
    </source>
</evidence>
<gene>
    <name evidence="4" type="ORF">CTZ24_24060</name>
    <name evidence="3" type="ORF">Q3404_12560</name>
</gene>
<name>A0AAP9HA84_9GAMM</name>
<accession>A0AAP9HA84</accession>
<feature type="domain" description="HTH luxR-type" evidence="2">
    <location>
        <begin position="88"/>
        <end position="145"/>
    </location>
</feature>
<dbReference type="InterPro" id="IPR036388">
    <property type="entry name" value="WH-like_DNA-bd_sf"/>
</dbReference>
<dbReference type="Pfam" id="PF00196">
    <property type="entry name" value="GerE"/>
    <property type="match status" value="1"/>
</dbReference>
<reference evidence="5" key="1">
    <citation type="submission" date="2017-11" db="EMBL/GenBank/DDBJ databases">
        <title>Genome sequence of Pantoea sp. MSR2.</title>
        <authorList>
            <person name="Nascimento F.X."/>
        </authorList>
    </citation>
    <scope>NUCLEOTIDE SEQUENCE [LARGE SCALE GENOMIC DNA]</scope>
    <source>
        <strain evidence="5">MSR2</strain>
        <plasmid evidence="5">pmsr2b</plasmid>
    </source>
</reference>
<dbReference type="Proteomes" id="UP000424872">
    <property type="component" value="Plasmid pMSR2B"/>
</dbReference>
<dbReference type="GO" id="GO:0003677">
    <property type="term" value="F:DNA binding"/>
    <property type="evidence" value="ECO:0007669"/>
    <property type="project" value="UniProtKB-KW"/>
</dbReference>
<sequence length="164" mass="18845">MRIISDDYYLSLGLREALKVHEIGLQDMTISLSSDLKTIRLYKDISVYSNEKFFVGNCLTTFVMSYQLDDGLTPLHHKLYRLIAERKTMYLTPREIDVLKDLLDGQNILEISRNSGLSPKTISAQKNSGLKKLKVSNLHMLHRDISSFRNLFYGKQRSHAGMGF</sequence>
<evidence type="ECO:0000256" key="1">
    <source>
        <dbReference type="ARBA" id="ARBA00023125"/>
    </source>
</evidence>
<evidence type="ECO:0000313" key="4">
    <source>
        <dbReference type="EMBL" id="QGR09543.1"/>
    </source>
</evidence>
<evidence type="ECO:0000313" key="3">
    <source>
        <dbReference type="EMBL" id="MDO6407410.1"/>
    </source>
</evidence>
<dbReference type="SMART" id="SM00421">
    <property type="entry name" value="HTH_LUXR"/>
    <property type="match status" value="1"/>
</dbReference>
<protein>
    <submittedName>
        <fullName evidence="4">DNA-binding response regulator</fullName>
    </submittedName>
    <submittedName>
        <fullName evidence="3">LuxR C-terminal-related transcriptional regulator</fullName>
    </submittedName>
</protein>
<dbReference type="SUPFAM" id="SSF46894">
    <property type="entry name" value="C-terminal effector domain of the bipartite response regulators"/>
    <property type="match status" value="1"/>
</dbReference>
<organism evidence="4 5">
    <name type="scientific">Pantoea phytobeneficialis</name>
    <dbReference type="NCBI Taxonomy" id="2052056"/>
    <lineage>
        <taxon>Bacteria</taxon>
        <taxon>Pseudomonadati</taxon>
        <taxon>Pseudomonadota</taxon>
        <taxon>Gammaproteobacteria</taxon>
        <taxon>Enterobacterales</taxon>
        <taxon>Erwiniaceae</taxon>
        <taxon>Pantoea</taxon>
    </lineage>
</organism>
<geneLocation type="plasmid" evidence="4">
    <name>pMSR2B</name>
</geneLocation>
<reference evidence="3" key="3">
    <citation type="submission" date="2023-07" db="EMBL/GenBank/DDBJ databases">
        <title>The extreme plant-growth-promoting properties of Pantoea phytobeneficialis PF55 revealed by functional and genomic analysis.</title>
        <authorList>
            <person name="Nascimento F.X."/>
            <person name="Marcio R.J."/>
        </authorList>
    </citation>
    <scope>NUCLEOTIDE SEQUENCE</scope>
    <source>
        <strain evidence="3">PF55</strain>
    </source>
</reference>
<keyword evidence="1 4" id="KW-0238">DNA-binding</keyword>
<evidence type="ECO:0000313" key="6">
    <source>
        <dbReference type="Proteomes" id="UP001171299"/>
    </source>
</evidence>
<dbReference type="AlphaFoldDB" id="A0AAP9HA84"/>
<proteinExistence type="predicted"/>
<dbReference type="InterPro" id="IPR016032">
    <property type="entry name" value="Sig_transdc_resp-reg_C-effctor"/>
</dbReference>